<dbReference type="SUPFAM" id="SSF52540">
    <property type="entry name" value="P-loop containing nucleoside triphosphate hydrolases"/>
    <property type="match status" value="1"/>
</dbReference>
<dbReference type="GO" id="GO:0016787">
    <property type="term" value="F:hydrolase activity"/>
    <property type="evidence" value="ECO:0007669"/>
    <property type="project" value="UniProtKB-KW"/>
</dbReference>
<dbReference type="GO" id="GO:0007166">
    <property type="term" value="P:cell surface receptor signaling pathway"/>
    <property type="evidence" value="ECO:0007669"/>
    <property type="project" value="InterPro"/>
</dbReference>
<keyword evidence="10" id="KW-1002">Plastid outer membrane</keyword>
<dbReference type="PANTHER" id="PTHR10903:SF135">
    <property type="entry name" value="TRANSLOCASE OF CHLOROPLAST 120, CHLOROPLASTIC-RELATED"/>
    <property type="match status" value="1"/>
</dbReference>
<keyword evidence="7" id="KW-0479">Metal-binding</keyword>
<keyword evidence="8" id="KW-0547">Nucleotide-binding</keyword>
<dbReference type="InterPro" id="IPR059179">
    <property type="entry name" value="MLKL-like_MCAfunc"/>
</dbReference>
<dbReference type="InterPro" id="IPR027417">
    <property type="entry name" value="P-loop_NTPase"/>
</dbReference>
<evidence type="ECO:0000256" key="8">
    <source>
        <dbReference type="ARBA" id="ARBA00022741"/>
    </source>
</evidence>
<name>G4TMP9_SERID</name>
<proteinExistence type="predicted"/>
<keyword evidence="4" id="KW-0150">Chloroplast</keyword>
<dbReference type="Proteomes" id="UP000007148">
    <property type="component" value="Unassembled WGS sequence"/>
</dbReference>
<gene>
    <name evidence="18" type="ORF">PIIN_06528</name>
</gene>
<dbReference type="InterPro" id="IPR036537">
    <property type="entry name" value="Adaptor_Cbl_N_dom_sf"/>
</dbReference>
<dbReference type="PANTHER" id="PTHR10903">
    <property type="entry name" value="GTPASE, IMAP FAMILY MEMBER-RELATED"/>
    <property type="match status" value="1"/>
</dbReference>
<comment type="subcellular location">
    <subcellularLocation>
        <location evidence="2">Membrane</location>
        <topology evidence="2">Single-pass membrane protein</topology>
    </subcellularLocation>
    <subcellularLocation>
        <location evidence="16">Plastid</location>
        <location evidence="16">Chloroplast outer membrane</location>
    </subcellularLocation>
</comment>
<dbReference type="CDD" id="cd21037">
    <property type="entry name" value="MLKL_NTD"/>
    <property type="match status" value="1"/>
</dbReference>
<evidence type="ECO:0000256" key="3">
    <source>
        <dbReference type="ARBA" id="ARBA00022448"/>
    </source>
</evidence>
<dbReference type="InterPro" id="IPR045058">
    <property type="entry name" value="GIMA/IAN/Toc"/>
</dbReference>
<dbReference type="EMBL" id="CAFZ01000172">
    <property type="protein sequence ID" value="CCA72591.1"/>
    <property type="molecule type" value="Genomic_DNA"/>
</dbReference>
<keyword evidence="9" id="KW-0378">Hydrolase</keyword>
<evidence type="ECO:0000256" key="11">
    <source>
        <dbReference type="ARBA" id="ARBA00022842"/>
    </source>
</evidence>
<evidence type="ECO:0000256" key="4">
    <source>
        <dbReference type="ARBA" id="ARBA00022528"/>
    </source>
</evidence>
<keyword evidence="12" id="KW-0653">Protein transport</keyword>
<evidence type="ECO:0000256" key="2">
    <source>
        <dbReference type="ARBA" id="ARBA00004167"/>
    </source>
</evidence>
<evidence type="ECO:0000313" key="18">
    <source>
        <dbReference type="EMBL" id="CCA72591.1"/>
    </source>
</evidence>
<dbReference type="Pfam" id="PF04548">
    <property type="entry name" value="AIG1"/>
    <property type="match status" value="1"/>
</dbReference>
<dbReference type="AlphaFoldDB" id="G4TMP9"/>
<evidence type="ECO:0000259" key="17">
    <source>
        <dbReference type="Pfam" id="PF04548"/>
    </source>
</evidence>
<dbReference type="InterPro" id="IPR006703">
    <property type="entry name" value="G_AIG1"/>
</dbReference>
<dbReference type="GO" id="GO:0016020">
    <property type="term" value="C:membrane"/>
    <property type="evidence" value="ECO:0007669"/>
    <property type="project" value="UniProtKB-SubCell"/>
</dbReference>
<keyword evidence="6" id="KW-0812">Transmembrane</keyword>
<evidence type="ECO:0000256" key="10">
    <source>
        <dbReference type="ARBA" id="ARBA00022805"/>
    </source>
</evidence>
<sequence>MPAFTRREQMDQINPTDNVIAVLGATGVGKSTFVGLITGNDQSMIGHKLHSCTERVQAIRCSHNGRDYVFLDTPGFDDTKLSDVQVLAEISSWLVSTYKQGVHLSGLLYLQRITDNRFTATSERNTDMFRMLCGPAALKNVMLVTTMWDEVDETTGAEREEQLRTRYWKSMLQSGSRMSRFKHTSESAWEIVEQLSGLQRRPLRLQIEIGDQGKDLSQTAAGKSLFSWLTKMMEELASMIKRLKELLVSRKGSPGRCSRECSGGCPHCKGSPPDDLLDQLSEKEAMYRQADQERERIRPRSRSFADVVRGINPSRSLSPSLLATPSKSVPSFTGSPLTRVRSFSSSLYSYEIPSPVSSCDEASSSDEWWVALRTGLGLFTAASEIPPVPFLKGVAGLSLKVVEMVDATKQTDRTLISLKNHAREFSMMLETHMTTPYLSPSIQAALEDLVQDLFDVQHVLKKMSKNGTVHRYVLQPHDQRILNGCVSRLQEAHMSFLTKCIVSIASEVGAIRAHHEVPKRDRIMHVADQSSFLTGRRSQQTHKVIEITPPRSIPPNPMPNRGLTM</sequence>
<evidence type="ECO:0000256" key="6">
    <source>
        <dbReference type="ARBA" id="ARBA00022692"/>
    </source>
</evidence>
<protein>
    <recommendedName>
        <fullName evidence="17">AIG1-type G domain-containing protein</fullName>
    </recommendedName>
</protein>
<evidence type="ECO:0000256" key="16">
    <source>
        <dbReference type="ARBA" id="ARBA00024013"/>
    </source>
</evidence>
<keyword evidence="11" id="KW-0460">Magnesium</keyword>
<reference evidence="18 19" key="1">
    <citation type="journal article" date="2011" name="PLoS Pathog.">
        <title>Endophytic Life Strategies Decoded by Genome and Transcriptome Analyses of the Mutualistic Root Symbiont Piriformospora indica.</title>
        <authorList>
            <person name="Zuccaro A."/>
            <person name="Lahrmann U."/>
            <person name="Guldener U."/>
            <person name="Langen G."/>
            <person name="Pfiffi S."/>
            <person name="Biedenkopf D."/>
            <person name="Wong P."/>
            <person name="Samans B."/>
            <person name="Grimm C."/>
            <person name="Basiewicz M."/>
            <person name="Murat C."/>
            <person name="Martin F."/>
            <person name="Kogel K.H."/>
        </authorList>
    </citation>
    <scope>NUCLEOTIDE SEQUENCE [LARGE SCALE GENOMIC DNA]</scope>
    <source>
        <strain evidence="18 19">DSM 11827</strain>
    </source>
</reference>
<comment type="cofactor">
    <cofactor evidence="1">
        <name>Mg(2+)</name>
        <dbReference type="ChEBI" id="CHEBI:18420"/>
    </cofactor>
</comment>
<dbReference type="GO" id="GO:0005525">
    <property type="term" value="F:GTP binding"/>
    <property type="evidence" value="ECO:0007669"/>
    <property type="project" value="UniProtKB-KW"/>
</dbReference>
<evidence type="ECO:0000256" key="13">
    <source>
        <dbReference type="ARBA" id="ARBA00022989"/>
    </source>
</evidence>
<keyword evidence="14" id="KW-0342">GTP-binding</keyword>
<keyword evidence="19" id="KW-1185">Reference proteome</keyword>
<dbReference type="OrthoDB" id="2614383at2759"/>
<evidence type="ECO:0000256" key="14">
    <source>
        <dbReference type="ARBA" id="ARBA00023134"/>
    </source>
</evidence>
<dbReference type="Gene3D" id="1.20.930.20">
    <property type="entry name" value="Adaptor protein Cbl, N-terminal domain"/>
    <property type="match status" value="1"/>
</dbReference>
<organism evidence="18 19">
    <name type="scientific">Serendipita indica (strain DSM 11827)</name>
    <name type="common">Root endophyte fungus</name>
    <name type="synonym">Piriformospora indica</name>
    <dbReference type="NCBI Taxonomy" id="1109443"/>
    <lineage>
        <taxon>Eukaryota</taxon>
        <taxon>Fungi</taxon>
        <taxon>Dikarya</taxon>
        <taxon>Basidiomycota</taxon>
        <taxon>Agaricomycotina</taxon>
        <taxon>Agaricomycetes</taxon>
        <taxon>Sebacinales</taxon>
        <taxon>Serendipitaceae</taxon>
        <taxon>Serendipita</taxon>
    </lineage>
</organism>
<dbReference type="STRING" id="1109443.G4TMP9"/>
<keyword evidence="5" id="KW-0934">Plastid</keyword>
<feature type="domain" description="AIG1-type G" evidence="17">
    <location>
        <begin position="20"/>
        <end position="198"/>
    </location>
</feature>
<dbReference type="Gene3D" id="3.40.50.300">
    <property type="entry name" value="P-loop containing nucleotide triphosphate hydrolases"/>
    <property type="match status" value="1"/>
</dbReference>
<keyword evidence="3" id="KW-0813">Transport</keyword>
<evidence type="ECO:0000256" key="15">
    <source>
        <dbReference type="ARBA" id="ARBA00023136"/>
    </source>
</evidence>
<dbReference type="HOGENOM" id="CLU_018003_6_1_1"/>
<evidence type="ECO:0000256" key="5">
    <source>
        <dbReference type="ARBA" id="ARBA00022640"/>
    </source>
</evidence>
<evidence type="ECO:0000256" key="9">
    <source>
        <dbReference type="ARBA" id="ARBA00022801"/>
    </source>
</evidence>
<evidence type="ECO:0000256" key="1">
    <source>
        <dbReference type="ARBA" id="ARBA00001946"/>
    </source>
</evidence>
<evidence type="ECO:0000256" key="7">
    <source>
        <dbReference type="ARBA" id="ARBA00022723"/>
    </source>
</evidence>
<keyword evidence="13" id="KW-1133">Transmembrane helix</keyword>
<evidence type="ECO:0000256" key="12">
    <source>
        <dbReference type="ARBA" id="ARBA00022927"/>
    </source>
</evidence>
<dbReference type="GO" id="GO:0046872">
    <property type="term" value="F:metal ion binding"/>
    <property type="evidence" value="ECO:0007669"/>
    <property type="project" value="UniProtKB-KW"/>
</dbReference>
<accession>G4TMP9</accession>
<dbReference type="GO" id="GO:0015031">
    <property type="term" value="P:protein transport"/>
    <property type="evidence" value="ECO:0007669"/>
    <property type="project" value="UniProtKB-KW"/>
</dbReference>
<keyword evidence="15" id="KW-0472">Membrane</keyword>
<dbReference type="eggNOG" id="ENOG502S03K">
    <property type="taxonomic scope" value="Eukaryota"/>
</dbReference>
<dbReference type="InParanoid" id="G4TMP9"/>
<evidence type="ECO:0000313" key="19">
    <source>
        <dbReference type="Proteomes" id="UP000007148"/>
    </source>
</evidence>
<comment type="caution">
    <text evidence="18">The sequence shown here is derived from an EMBL/GenBank/DDBJ whole genome shotgun (WGS) entry which is preliminary data.</text>
</comment>